<comment type="caution">
    <text evidence="14">The sequence shown here is derived from an EMBL/GenBank/DDBJ whole genome shotgun (WGS) entry which is preliminary data.</text>
</comment>
<evidence type="ECO:0000256" key="5">
    <source>
        <dbReference type="ARBA" id="ARBA00023157"/>
    </source>
</evidence>
<dbReference type="GO" id="GO:0046872">
    <property type="term" value="F:metal ion binding"/>
    <property type="evidence" value="ECO:0007669"/>
    <property type="project" value="UniProtKB-KW"/>
</dbReference>
<proteinExistence type="predicted"/>
<evidence type="ECO:0000256" key="7">
    <source>
        <dbReference type="ARBA" id="ARBA00023239"/>
    </source>
</evidence>
<feature type="transmembrane region" description="Helical" evidence="13">
    <location>
        <begin position="543"/>
        <end position="566"/>
    </location>
</feature>
<comment type="cofactor">
    <cofactor evidence="9">
        <name>Zn(2+)</name>
        <dbReference type="ChEBI" id="CHEBI:29105"/>
    </cofactor>
    <text evidence="9">Binds one Zn(2+) ion per subunit.</text>
</comment>
<organism evidence="14 15">
    <name type="scientific">Vespula pensylvanica</name>
    <name type="common">Western yellow jacket</name>
    <name type="synonym">Wasp</name>
    <dbReference type="NCBI Taxonomy" id="30213"/>
    <lineage>
        <taxon>Eukaryota</taxon>
        <taxon>Metazoa</taxon>
        <taxon>Ecdysozoa</taxon>
        <taxon>Arthropoda</taxon>
        <taxon>Hexapoda</taxon>
        <taxon>Insecta</taxon>
        <taxon>Pterygota</taxon>
        <taxon>Neoptera</taxon>
        <taxon>Endopterygota</taxon>
        <taxon>Hymenoptera</taxon>
        <taxon>Apocrita</taxon>
        <taxon>Aculeata</taxon>
        <taxon>Vespoidea</taxon>
        <taxon>Vespidae</taxon>
        <taxon>Vespinae</taxon>
        <taxon>Vespula</taxon>
    </lineage>
</organism>
<gene>
    <name evidence="14" type="ORF">H0235_004035</name>
</gene>
<keyword evidence="4" id="KW-0677">Repeat</keyword>
<dbReference type="GO" id="GO:0016020">
    <property type="term" value="C:membrane"/>
    <property type="evidence" value="ECO:0007669"/>
    <property type="project" value="InterPro"/>
</dbReference>
<dbReference type="AlphaFoldDB" id="A0A834PCM4"/>
<keyword evidence="15" id="KW-1185">Reference proteome</keyword>
<evidence type="ECO:0000256" key="1">
    <source>
        <dbReference type="ARBA" id="ARBA00012343"/>
    </source>
</evidence>
<dbReference type="PANTHER" id="PTHR10680">
    <property type="entry name" value="PEPTIDYL-GLYCINE ALPHA-AMIDATING MONOOXYGENASE"/>
    <property type="match status" value="1"/>
</dbReference>
<feature type="compositionally biased region" description="Polar residues" evidence="12">
    <location>
        <begin position="512"/>
        <end position="528"/>
    </location>
</feature>
<keyword evidence="6" id="KW-0325">Glycoprotein</keyword>
<dbReference type="InterPro" id="IPR001258">
    <property type="entry name" value="NHL_repeat"/>
</dbReference>
<keyword evidence="13" id="KW-1133">Transmembrane helix</keyword>
<name>A0A834PCM4_VESPE</name>
<dbReference type="PROSITE" id="PS51125">
    <property type="entry name" value="NHL"/>
    <property type="match status" value="2"/>
</dbReference>
<dbReference type="PANTHER" id="PTHR10680:SF36">
    <property type="entry name" value="PEPTIDYL-ALPHA-HYDROXYGLYCINE ALPHA-AMIDATING LYASE 1"/>
    <property type="match status" value="1"/>
</dbReference>
<feature type="binding site" evidence="9">
    <location>
        <position position="176"/>
    </location>
    <ligand>
        <name>Ca(2+)</name>
        <dbReference type="ChEBI" id="CHEBI:29108"/>
        <note>structural</note>
    </ligand>
</feature>
<dbReference type="InterPro" id="IPR000720">
    <property type="entry name" value="PHM/PAL"/>
</dbReference>
<dbReference type="EC" id="4.3.2.5" evidence="1"/>
<feature type="repeat" description="NHL" evidence="11">
    <location>
        <begin position="319"/>
        <end position="350"/>
    </location>
</feature>
<dbReference type="EMBL" id="JACSDY010000002">
    <property type="protein sequence ID" value="KAF7435844.1"/>
    <property type="molecule type" value="Genomic_DNA"/>
</dbReference>
<dbReference type="GO" id="GO:0006518">
    <property type="term" value="P:peptide metabolic process"/>
    <property type="evidence" value="ECO:0007669"/>
    <property type="project" value="InterPro"/>
</dbReference>
<feature type="binding site" evidence="8">
    <location>
        <position position="397"/>
    </location>
    <ligand>
        <name>a protein</name>
        <dbReference type="ChEBI" id="CHEBI:16541"/>
    </ligand>
    <ligandPart>
        <name>C-terminal Xaa-(2S)-2-hydroxyglycine residue</name>
        <dbReference type="ChEBI" id="CHEBI:142768"/>
    </ligandPart>
</feature>
<reference evidence="14" key="1">
    <citation type="journal article" date="2020" name="G3 (Bethesda)">
        <title>High-Quality Assemblies for Three Invasive Social Wasps from the &lt;i&gt;Vespula&lt;/i&gt; Genus.</title>
        <authorList>
            <person name="Harrop T.W.R."/>
            <person name="Guhlin J."/>
            <person name="McLaughlin G.M."/>
            <person name="Permina E."/>
            <person name="Stockwell P."/>
            <person name="Gilligan J."/>
            <person name="Le Lec M.F."/>
            <person name="Gruber M.A.M."/>
            <person name="Quinn O."/>
            <person name="Lovegrove M."/>
            <person name="Duncan E.J."/>
            <person name="Remnant E.J."/>
            <person name="Van Eeckhoven J."/>
            <person name="Graham B."/>
            <person name="Knapp R.A."/>
            <person name="Langford K.W."/>
            <person name="Kronenberg Z."/>
            <person name="Press M.O."/>
            <person name="Eacker S.M."/>
            <person name="Wilson-Rankin E.E."/>
            <person name="Purcell J."/>
            <person name="Lester P.J."/>
            <person name="Dearden P.K."/>
        </authorList>
    </citation>
    <scope>NUCLEOTIDE SEQUENCE</scope>
    <source>
        <strain evidence="14">Volc-1</strain>
    </source>
</reference>
<evidence type="ECO:0000256" key="3">
    <source>
        <dbReference type="ARBA" id="ARBA00022729"/>
    </source>
</evidence>
<evidence type="ECO:0000256" key="6">
    <source>
        <dbReference type="ARBA" id="ARBA00023180"/>
    </source>
</evidence>
<keyword evidence="9" id="KW-0106">Calcium</keyword>
<keyword evidence="3" id="KW-0732">Signal</keyword>
<keyword evidence="2 9" id="KW-0479">Metal-binding</keyword>
<dbReference type="Proteomes" id="UP000600918">
    <property type="component" value="Unassembled WGS sequence"/>
</dbReference>
<dbReference type="InterPro" id="IPR011042">
    <property type="entry name" value="6-blade_b-propeller_TolB-like"/>
</dbReference>
<feature type="binding site" evidence="8">
    <location>
        <position position="339"/>
    </location>
    <ligand>
        <name>a protein</name>
        <dbReference type="ChEBI" id="CHEBI:16541"/>
    </ligand>
    <ligandPart>
        <name>C-terminal Xaa-(2S)-2-hydroxyglycine residue</name>
        <dbReference type="ChEBI" id="CHEBI:142768"/>
    </ligandPart>
</feature>
<keyword evidence="9" id="KW-0862">Zinc</keyword>
<evidence type="ECO:0000256" key="2">
    <source>
        <dbReference type="ARBA" id="ARBA00022723"/>
    </source>
</evidence>
<dbReference type="GO" id="GO:0005576">
    <property type="term" value="C:extracellular region"/>
    <property type="evidence" value="ECO:0007669"/>
    <property type="project" value="TreeGrafter"/>
</dbReference>
<evidence type="ECO:0000256" key="9">
    <source>
        <dbReference type="PIRSR" id="PIRSR600720-2"/>
    </source>
</evidence>
<dbReference type="SUPFAM" id="SSF63829">
    <property type="entry name" value="Calcium-dependent phosphotriesterase"/>
    <property type="match status" value="1"/>
</dbReference>
<evidence type="ECO:0000256" key="10">
    <source>
        <dbReference type="PIRSR" id="PIRSR600720-3"/>
    </source>
</evidence>
<evidence type="ECO:0000313" key="14">
    <source>
        <dbReference type="EMBL" id="KAF7435844.1"/>
    </source>
</evidence>
<protein>
    <recommendedName>
        <fullName evidence="1">peptidylamidoglycolate lyase</fullName>
        <ecNumber evidence="1">4.3.2.5</ecNumber>
    </recommendedName>
</protein>
<sequence length="640" mass="73752">MAVIKISLPLPQKVRDVIRSGYLSFRQKIETPGFSYFRASFNGFTGFRLYPLAIRSSKEDERGVEREMEENRKENRKGISRDYTHLPNVQEKTIHLPETKFNFNEYSEYPDNTDKVVGPLAPQWNQILSSNRNLQIQNVNSIDNESSSQSLEALDPNIKWDSQWASDLKLKQISAVSLDPNGNVALFHRGKRTWDQDTFNNKNKFDPNKGPIKENTIFLMDKTGKELLQWGKNMFYLPHGLTIDFNGNYWITDVALHQVLKFDASDIETHWEDLKREQYDTKLVEVDTYDRNALFKRSIIKPSLVLGEAFEPGNDKTRFCKPTAVAVQLNGDFFVSDGYCNSRIIKFNKKGEQILVWGRHWGEREFMYQQPPPHNAFFVPHALALANDLNYIFVADRENGRVSCFFASNGTFHKEYAHPSIGTKIYSVAYAQERIYLINGPDLFENNVHIRGFIVDINSGNVLSQFAPTEKLSRPHDIAVSKDGSEIYIVDLDTSKIYKFLQKSTSATEIENSTYSSNHHQTAPLTDINSEETSDSKTTMATLIFSLVTTTLIFIAVCVITAAVIVKCQKRGCLLMMRKKMHWQAERRENFKLSNLLEKRRGKGFKFFEKRPNKRDFSKLNTEPETSDDERPENNINMMI</sequence>
<evidence type="ECO:0000256" key="8">
    <source>
        <dbReference type="PIRSR" id="PIRSR600720-1"/>
    </source>
</evidence>
<feature type="binding site" evidence="9">
    <location>
        <position position="241"/>
    </location>
    <ligand>
        <name>Ca(2+)</name>
        <dbReference type="ChEBI" id="CHEBI:29108"/>
        <note>structural</note>
    </ligand>
</feature>
<feature type="region of interest" description="Disordered" evidence="12">
    <location>
        <begin position="616"/>
        <end position="640"/>
    </location>
</feature>
<accession>A0A834PCM4</accession>
<feature type="disulfide bond" evidence="10">
    <location>
        <begin position="320"/>
        <end position="340"/>
    </location>
</feature>
<evidence type="ECO:0000313" key="15">
    <source>
        <dbReference type="Proteomes" id="UP000600918"/>
    </source>
</evidence>
<evidence type="ECO:0000256" key="12">
    <source>
        <dbReference type="SAM" id="MobiDB-lite"/>
    </source>
</evidence>
<evidence type="ECO:0000256" key="13">
    <source>
        <dbReference type="SAM" id="Phobius"/>
    </source>
</evidence>
<evidence type="ECO:0000256" key="11">
    <source>
        <dbReference type="PROSITE-ProRule" id="PRU00504"/>
    </source>
</evidence>
<dbReference type="PRINTS" id="PR00790">
    <property type="entry name" value="PAMONOXGNASE"/>
</dbReference>
<keyword evidence="13" id="KW-0472">Membrane</keyword>
<feature type="binding site" evidence="9">
    <location>
        <position position="239"/>
    </location>
    <ligand>
        <name>Zn(2+)</name>
        <dbReference type="ChEBI" id="CHEBI:29105"/>
        <note>catalytic</note>
    </ligand>
</feature>
<dbReference type="Gene3D" id="2.120.10.30">
    <property type="entry name" value="TolB, C-terminal domain"/>
    <property type="match status" value="1"/>
</dbReference>
<evidence type="ECO:0000256" key="4">
    <source>
        <dbReference type="ARBA" id="ARBA00022737"/>
    </source>
</evidence>
<dbReference type="GO" id="GO:0004598">
    <property type="term" value="F:peptidylamidoglycolate lyase activity"/>
    <property type="evidence" value="ECO:0007669"/>
    <property type="project" value="UniProtKB-EC"/>
</dbReference>
<feature type="binding site" evidence="8">
    <location>
        <position position="189"/>
    </location>
    <ligand>
        <name>a protein</name>
        <dbReference type="ChEBI" id="CHEBI:16541"/>
    </ligand>
    <ligandPart>
        <name>C-terminal Xaa-(2S)-2-hydroxyglycine residue</name>
        <dbReference type="ChEBI" id="CHEBI:142768"/>
    </ligandPart>
</feature>
<dbReference type="CDD" id="cd14958">
    <property type="entry name" value="NHL_PAL_like"/>
    <property type="match status" value="1"/>
</dbReference>
<feature type="repeat" description="NHL" evidence="11">
    <location>
        <begin position="224"/>
        <end position="265"/>
    </location>
</feature>
<feature type="region of interest" description="Disordered" evidence="12">
    <location>
        <begin position="60"/>
        <end position="81"/>
    </location>
</feature>
<feature type="binding site" evidence="9">
    <location>
        <position position="476"/>
    </location>
    <ligand>
        <name>Zn(2+)</name>
        <dbReference type="ChEBI" id="CHEBI:29105"/>
        <note>catalytic</note>
    </ligand>
</feature>
<keyword evidence="7" id="KW-0456">Lyase</keyword>
<keyword evidence="5 10" id="KW-1015">Disulfide bond</keyword>
<feature type="region of interest" description="Disordered" evidence="12">
    <location>
        <begin position="512"/>
        <end position="532"/>
    </location>
</feature>
<feature type="binding site" evidence="9">
    <location>
        <position position="477"/>
    </location>
    <ligand>
        <name>Ca(2+)</name>
        <dbReference type="ChEBI" id="CHEBI:29108"/>
        <note>structural</note>
    </ligand>
</feature>
<feature type="binding site" evidence="9">
    <location>
        <position position="381"/>
    </location>
    <ligand>
        <name>Zn(2+)</name>
        <dbReference type="ChEBI" id="CHEBI:29105"/>
        <note>catalytic</note>
    </ligand>
</feature>
<keyword evidence="13" id="KW-0812">Transmembrane</keyword>